<comment type="caution">
    <text evidence="1">The sequence shown here is derived from an EMBL/GenBank/DDBJ whole genome shotgun (WGS) entry which is preliminary data.</text>
</comment>
<protein>
    <submittedName>
        <fullName evidence="1">Uncharacterized protein</fullName>
    </submittedName>
</protein>
<dbReference type="Proteomes" id="UP000807342">
    <property type="component" value="Unassembled WGS sequence"/>
</dbReference>
<reference evidence="1" key="1">
    <citation type="submission" date="2020-11" db="EMBL/GenBank/DDBJ databases">
        <authorList>
            <consortium name="DOE Joint Genome Institute"/>
            <person name="Ahrendt S."/>
            <person name="Riley R."/>
            <person name="Andreopoulos W."/>
            <person name="Labutti K."/>
            <person name="Pangilinan J."/>
            <person name="Ruiz-Duenas F.J."/>
            <person name="Barrasa J.M."/>
            <person name="Sanchez-Garcia M."/>
            <person name="Camarero S."/>
            <person name="Miyauchi S."/>
            <person name="Serrano A."/>
            <person name="Linde D."/>
            <person name="Babiker R."/>
            <person name="Drula E."/>
            <person name="Ayuso-Fernandez I."/>
            <person name="Pacheco R."/>
            <person name="Padilla G."/>
            <person name="Ferreira P."/>
            <person name="Barriuso J."/>
            <person name="Kellner H."/>
            <person name="Castanera R."/>
            <person name="Alfaro M."/>
            <person name="Ramirez L."/>
            <person name="Pisabarro A.G."/>
            <person name="Kuo A."/>
            <person name="Tritt A."/>
            <person name="Lipzen A."/>
            <person name="He G."/>
            <person name="Yan M."/>
            <person name="Ng V."/>
            <person name="Cullen D."/>
            <person name="Martin F."/>
            <person name="Rosso M.-N."/>
            <person name="Henrissat B."/>
            <person name="Hibbett D."/>
            <person name="Martinez A.T."/>
            <person name="Grigoriev I.V."/>
        </authorList>
    </citation>
    <scope>NUCLEOTIDE SEQUENCE</scope>
    <source>
        <strain evidence="1">MF-IS2</strain>
    </source>
</reference>
<dbReference type="SUPFAM" id="SSF56112">
    <property type="entry name" value="Protein kinase-like (PK-like)"/>
    <property type="match status" value="1"/>
</dbReference>
<organism evidence="1 2">
    <name type="scientific">Macrolepiota fuliginosa MF-IS2</name>
    <dbReference type="NCBI Taxonomy" id="1400762"/>
    <lineage>
        <taxon>Eukaryota</taxon>
        <taxon>Fungi</taxon>
        <taxon>Dikarya</taxon>
        <taxon>Basidiomycota</taxon>
        <taxon>Agaricomycotina</taxon>
        <taxon>Agaricomycetes</taxon>
        <taxon>Agaricomycetidae</taxon>
        <taxon>Agaricales</taxon>
        <taxon>Agaricineae</taxon>
        <taxon>Agaricaceae</taxon>
        <taxon>Macrolepiota</taxon>
    </lineage>
</organism>
<dbReference type="EMBL" id="MU154025">
    <property type="protein sequence ID" value="KAF9439536.1"/>
    <property type="molecule type" value="Genomic_DNA"/>
</dbReference>
<dbReference type="InterPro" id="IPR011009">
    <property type="entry name" value="Kinase-like_dom_sf"/>
</dbReference>
<dbReference type="AlphaFoldDB" id="A0A9P6BUC0"/>
<dbReference type="Gene3D" id="1.10.510.10">
    <property type="entry name" value="Transferase(Phosphotransferase) domain 1"/>
    <property type="match status" value="1"/>
</dbReference>
<name>A0A9P6BUC0_9AGAR</name>
<evidence type="ECO:0000313" key="1">
    <source>
        <dbReference type="EMBL" id="KAF9439536.1"/>
    </source>
</evidence>
<gene>
    <name evidence="1" type="ORF">P691DRAFT_769491</name>
</gene>
<proteinExistence type="predicted"/>
<accession>A0A9P6BUC0</accession>
<keyword evidence="2" id="KW-1185">Reference proteome</keyword>
<sequence>MDASNSRAWIGVDVISALVRGEIPLRPEPNHSDWDEIGDEMWALMESCWSFTPEDRLSLQDIYNRFSKFHIPDDRPEVQDDPGRGLTRGGPIKLDFDRVEKVLLNSTPTDIDLN</sequence>
<evidence type="ECO:0000313" key="2">
    <source>
        <dbReference type="Proteomes" id="UP000807342"/>
    </source>
</evidence>
<dbReference type="OrthoDB" id="4062651at2759"/>